<dbReference type="AlphaFoldDB" id="A0A0D9Y8W6"/>
<feature type="compositionally biased region" description="Low complexity" evidence="1">
    <location>
        <begin position="55"/>
        <end position="66"/>
    </location>
</feature>
<reference evidence="2" key="3">
    <citation type="submission" date="2018-05" db="EMBL/GenBank/DDBJ databases">
        <title>OgluRS3 (Oryza glumaepatula Reference Sequence Version 3).</title>
        <authorList>
            <person name="Zhang J."/>
            <person name="Kudrna D."/>
            <person name="Lee S."/>
            <person name="Talag J."/>
            <person name="Welchert J."/>
            <person name="Wing R.A."/>
        </authorList>
    </citation>
    <scope>NUCLEOTIDE SEQUENCE [LARGE SCALE GENOMIC DNA]</scope>
</reference>
<keyword evidence="3" id="KW-1185">Reference proteome</keyword>
<dbReference type="Proteomes" id="UP000026961">
    <property type="component" value="Chromosome 1"/>
</dbReference>
<feature type="region of interest" description="Disordered" evidence="1">
    <location>
        <begin position="1"/>
        <end position="144"/>
    </location>
</feature>
<dbReference type="EnsemblPlants" id="OGLUM01G18860.1">
    <property type="protein sequence ID" value="OGLUM01G18860.1"/>
    <property type="gene ID" value="OGLUM01G18860"/>
</dbReference>
<proteinExistence type="predicted"/>
<feature type="region of interest" description="Disordered" evidence="1">
    <location>
        <begin position="354"/>
        <end position="403"/>
    </location>
</feature>
<evidence type="ECO:0000313" key="2">
    <source>
        <dbReference type="EnsemblPlants" id="OGLUM01G18860.1"/>
    </source>
</evidence>
<feature type="region of interest" description="Disordered" evidence="1">
    <location>
        <begin position="313"/>
        <end position="335"/>
    </location>
</feature>
<feature type="compositionally biased region" description="Basic and acidic residues" evidence="1">
    <location>
        <begin position="1"/>
        <end position="10"/>
    </location>
</feature>
<organism evidence="2">
    <name type="scientific">Oryza glumipatula</name>
    <dbReference type="NCBI Taxonomy" id="40148"/>
    <lineage>
        <taxon>Eukaryota</taxon>
        <taxon>Viridiplantae</taxon>
        <taxon>Streptophyta</taxon>
        <taxon>Embryophyta</taxon>
        <taxon>Tracheophyta</taxon>
        <taxon>Spermatophyta</taxon>
        <taxon>Magnoliopsida</taxon>
        <taxon>Liliopsida</taxon>
        <taxon>Poales</taxon>
        <taxon>Poaceae</taxon>
        <taxon>BOP clade</taxon>
        <taxon>Oryzoideae</taxon>
        <taxon>Oryzeae</taxon>
        <taxon>Oryzinae</taxon>
        <taxon>Oryza</taxon>
    </lineage>
</organism>
<dbReference type="PANTHER" id="PTHR45725:SF1">
    <property type="entry name" value="DISHEVELLED ASSOCIATED ACTIVATOR OF MORPHOGENESIS, ISOFORM D"/>
    <property type="match status" value="1"/>
</dbReference>
<accession>A0A0D9Y8W6</accession>
<dbReference type="PANTHER" id="PTHR45725">
    <property type="entry name" value="FORMIN HOMOLOGY 2 FAMILY MEMBER"/>
    <property type="match status" value="1"/>
</dbReference>
<dbReference type="HOGENOM" id="CLU_652790_0_0_1"/>
<feature type="compositionally biased region" description="Gly residues" evidence="1">
    <location>
        <begin position="363"/>
        <end position="387"/>
    </location>
</feature>
<sequence>MRSGTEKSVKSVDAPRPATRAPSRESRVPRVPRPHRLLAAVAPSSARPPPPPPSTAAASSPPSNADAPRRPRPPLPPRRPRPPTNPRPTPCVPRRAPPSTVDAATRAASSPRRRAPRRPQLPMNPRPAPRAALDRHRCASPPISPTRVAARRLLRRSAPRRPNNYDCTTGRPTAAVGCFADLLRVVGRPMPAALGSLSPIRATSAGHDRHGGRSVASASVLDATVSLYSQVLIKFGSASLLNPADPTLQQRLTNRRPSLLGQHSQLPSAHFTDKETRRVIGRICYFFVGSATPCNQQTYKWLRLLGAPHHQVQNQRARQGRAVGVGGRRGWRRDGRSVRTAVRMSALKTKRTVRRQEGVRRCGPGGSSGGKGHGGSDYTGRRGGGGKFRLQPPPPPPPLVGMALGMRVVAGGGGGWRRSSG</sequence>
<dbReference type="InterPro" id="IPR051425">
    <property type="entry name" value="Formin_Homology"/>
</dbReference>
<dbReference type="Gramene" id="OGLUM01G18860.1">
    <property type="protein sequence ID" value="OGLUM01G18860.1"/>
    <property type="gene ID" value="OGLUM01G18860"/>
</dbReference>
<reference evidence="2" key="2">
    <citation type="submission" date="2015-04" db="UniProtKB">
        <authorList>
            <consortium name="EnsemblPlants"/>
        </authorList>
    </citation>
    <scope>IDENTIFICATION</scope>
</reference>
<feature type="compositionally biased region" description="Pro residues" evidence="1">
    <location>
        <begin position="73"/>
        <end position="91"/>
    </location>
</feature>
<name>A0A0D9Y8W6_9ORYZ</name>
<evidence type="ECO:0000256" key="1">
    <source>
        <dbReference type="SAM" id="MobiDB-lite"/>
    </source>
</evidence>
<reference evidence="2" key="1">
    <citation type="submission" date="2013-08" db="EMBL/GenBank/DDBJ databases">
        <title>Oryza genome evolution.</title>
        <authorList>
            <person name="Wing R.A."/>
            <person name="Panaud O."/>
            <person name="Oliveira A.C."/>
        </authorList>
    </citation>
    <scope>NUCLEOTIDE SEQUENCE</scope>
</reference>
<protein>
    <submittedName>
        <fullName evidence="2">Uncharacterized protein</fullName>
    </submittedName>
</protein>
<evidence type="ECO:0000313" key="3">
    <source>
        <dbReference type="Proteomes" id="UP000026961"/>
    </source>
</evidence>